<dbReference type="AlphaFoldDB" id="A0A4S8R7R3"/>
<gene>
    <name evidence="1" type="ORF">BGAL_0082g00140</name>
</gene>
<sequence length="367" mass="42286">MAAIKTLYVYYKDRNSIYGTIGRLSIFYNPSKRLYMTQEEVSDSMLCIFKALIPSVRTGNTAQFEYLRGMVSEGHQGKLIHWLVSRVKGAFEIVNGSISSYSLLHYIIGARFLHRDQLSVKMVMERTNNLHICPGYGSWGRYQPQTLTVLAMYDQEMLTSWRKLLQETKQDMNVFIERELDAKILTSTGWTKATLKALFQYHFDTPGYNGKRAFNGFPQCDRCGHLNIVIGMMRLKMDLEFRRQLREIRTGPAYTPSSSHTKAAEDGSTWTVIVDESGNTLPNSQQKIWPPLPYRFVCSDKCKDGVSVHDVFENDLEDLPVFPIYVSEGGRPRRHYLRLAEEETKYLNHTMPGAFTPECLDVHICIW</sequence>
<proteinExistence type="predicted"/>
<comment type="caution">
    <text evidence="1">The sequence shown here is derived from an EMBL/GenBank/DDBJ whole genome shotgun (WGS) entry which is preliminary data.</text>
</comment>
<evidence type="ECO:0000313" key="1">
    <source>
        <dbReference type="EMBL" id="THV52325.1"/>
    </source>
</evidence>
<reference evidence="1 2" key="1">
    <citation type="submission" date="2017-12" db="EMBL/GenBank/DDBJ databases">
        <title>Comparative genomics of Botrytis spp.</title>
        <authorList>
            <person name="Valero-Jimenez C.A."/>
            <person name="Tapia P."/>
            <person name="Veloso J."/>
            <person name="Silva-Moreno E."/>
            <person name="Staats M."/>
            <person name="Valdes J.H."/>
            <person name="Van Kan J.A.L."/>
        </authorList>
    </citation>
    <scope>NUCLEOTIDE SEQUENCE [LARGE SCALE GENOMIC DNA]</scope>
    <source>
        <strain evidence="1 2">MUCL435</strain>
    </source>
</reference>
<accession>A0A4S8R7R3</accession>
<protein>
    <submittedName>
        <fullName evidence="1">Uncharacterized protein</fullName>
    </submittedName>
</protein>
<evidence type="ECO:0000313" key="2">
    <source>
        <dbReference type="Proteomes" id="UP000308671"/>
    </source>
</evidence>
<name>A0A4S8R7R3_9HELO</name>
<dbReference type="Proteomes" id="UP000308671">
    <property type="component" value="Unassembled WGS sequence"/>
</dbReference>
<keyword evidence="2" id="KW-1185">Reference proteome</keyword>
<organism evidence="1 2">
    <name type="scientific">Botrytis galanthina</name>
    <dbReference type="NCBI Taxonomy" id="278940"/>
    <lineage>
        <taxon>Eukaryota</taxon>
        <taxon>Fungi</taxon>
        <taxon>Dikarya</taxon>
        <taxon>Ascomycota</taxon>
        <taxon>Pezizomycotina</taxon>
        <taxon>Leotiomycetes</taxon>
        <taxon>Helotiales</taxon>
        <taxon>Sclerotiniaceae</taxon>
        <taxon>Botrytis</taxon>
    </lineage>
</organism>
<dbReference type="EMBL" id="PQXL01000082">
    <property type="protein sequence ID" value="THV52325.1"/>
    <property type="molecule type" value="Genomic_DNA"/>
</dbReference>
<dbReference type="OrthoDB" id="539213at2759"/>